<protein>
    <submittedName>
        <fullName evidence="1">Uncharacterized protein</fullName>
    </submittedName>
</protein>
<reference evidence="1 2" key="1">
    <citation type="submission" date="2016-07" db="EMBL/GenBank/DDBJ databases">
        <title>Genome analysis of Flavihumibacter stibioxidans YS-17.</title>
        <authorList>
            <person name="Shi K."/>
            <person name="Han Y."/>
            <person name="Wang G."/>
        </authorList>
    </citation>
    <scope>NUCLEOTIDE SEQUENCE [LARGE SCALE GENOMIC DNA]</scope>
    <source>
        <strain evidence="1 2">YS-17</strain>
    </source>
</reference>
<dbReference type="EMBL" id="MBUA01000012">
    <property type="protein sequence ID" value="MBC6491375.1"/>
    <property type="molecule type" value="Genomic_DNA"/>
</dbReference>
<evidence type="ECO:0000313" key="2">
    <source>
        <dbReference type="Proteomes" id="UP000765802"/>
    </source>
</evidence>
<name>A0ABR7M8L1_9BACT</name>
<sequence>MGIGIMDSIYNDFLINNLIDDYIREAFQSDIPKHLKTARPSQAVVPGNKYKLRSHHRALPA</sequence>
<organism evidence="1 2">
    <name type="scientific">Flavihumibacter stibioxidans</name>
    <dbReference type="NCBI Taxonomy" id="1834163"/>
    <lineage>
        <taxon>Bacteria</taxon>
        <taxon>Pseudomonadati</taxon>
        <taxon>Bacteroidota</taxon>
        <taxon>Chitinophagia</taxon>
        <taxon>Chitinophagales</taxon>
        <taxon>Chitinophagaceae</taxon>
        <taxon>Flavihumibacter</taxon>
    </lineage>
</organism>
<dbReference type="Proteomes" id="UP000765802">
    <property type="component" value="Unassembled WGS sequence"/>
</dbReference>
<keyword evidence="2" id="KW-1185">Reference proteome</keyword>
<gene>
    <name evidence="1" type="ORF">BC349_10050</name>
</gene>
<accession>A0ABR7M8L1</accession>
<comment type="caution">
    <text evidence="1">The sequence shown here is derived from an EMBL/GenBank/DDBJ whole genome shotgun (WGS) entry which is preliminary data.</text>
</comment>
<evidence type="ECO:0000313" key="1">
    <source>
        <dbReference type="EMBL" id="MBC6491375.1"/>
    </source>
</evidence>
<proteinExistence type="predicted"/>